<dbReference type="EMBL" id="JAFBCG010000001">
    <property type="protein sequence ID" value="MBM7803359.1"/>
    <property type="molecule type" value="Genomic_DNA"/>
</dbReference>
<dbReference type="RefSeq" id="WP_175328931.1">
    <property type="nucleotide sequence ID" value="NZ_BMOI01000013.1"/>
</dbReference>
<evidence type="ECO:0000256" key="1">
    <source>
        <dbReference type="SAM" id="Phobius"/>
    </source>
</evidence>
<accession>A0A8H9L2K9</accession>
<feature type="transmembrane region" description="Helical" evidence="1">
    <location>
        <begin position="15"/>
        <end position="37"/>
    </location>
</feature>
<dbReference type="Proteomes" id="UP000746584">
    <property type="component" value="Unassembled WGS sequence"/>
</dbReference>
<gene>
    <name evidence="2" type="ORF">GCM10009769_27500</name>
    <name evidence="3" type="ORF">JOE58_002610</name>
</gene>
<proteinExistence type="predicted"/>
<keyword evidence="1" id="KW-0472">Membrane</keyword>
<reference evidence="2" key="2">
    <citation type="submission" date="2020-09" db="EMBL/GenBank/DDBJ databases">
        <authorList>
            <person name="Sun Q."/>
            <person name="Ohkuma M."/>
        </authorList>
    </citation>
    <scope>NUCLEOTIDE SEQUENCE</scope>
    <source>
        <strain evidence="2">JCM 1480</strain>
    </source>
</reference>
<evidence type="ECO:0000313" key="5">
    <source>
        <dbReference type="Proteomes" id="UP000746584"/>
    </source>
</evidence>
<protein>
    <submittedName>
        <fullName evidence="2">Uncharacterized protein</fullName>
    </submittedName>
</protein>
<comment type="caution">
    <text evidence="2">The sequence shown here is derived from an EMBL/GenBank/DDBJ whole genome shotgun (WGS) entry which is preliminary data.</text>
</comment>
<evidence type="ECO:0000313" key="4">
    <source>
        <dbReference type="Proteomes" id="UP000648535"/>
    </source>
</evidence>
<organism evidence="2 4">
    <name type="scientific">Curtobacterium luteum</name>
    <dbReference type="NCBI Taxonomy" id="33881"/>
    <lineage>
        <taxon>Bacteria</taxon>
        <taxon>Bacillati</taxon>
        <taxon>Actinomycetota</taxon>
        <taxon>Actinomycetes</taxon>
        <taxon>Micrococcales</taxon>
        <taxon>Microbacteriaceae</taxon>
        <taxon>Curtobacterium</taxon>
    </lineage>
</organism>
<dbReference type="EMBL" id="BMOI01000013">
    <property type="protein sequence ID" value="GGL07790.1"/>
    <property type="molecule type" value="Genomic_DNA"/>
</dbReference>
<sequence length="151" mass="16481">MAQGWELIAKAVDDAWPYVATILTSGTITALSTTLIVGSREKRARRSLRSYTETSDAATALRKYREVVLRYGQTDGPANDGDRDKELARRGSTLLITCSLIGGGELADTTQAYIDTAELFAVHDEDTIAADEIKAFGELMQKIAHSRKSAR</sequence>
<keyword evidence="1" id="KW-1133">Transmembrane helix</keyword>
<reference evidence="2" key="1">
    <citation type="journal article" date="2014" name="Int. J. Syst. Evol. Microbiol.">
        <title>Complete genome sequence of Corynebacterium casei LMG S-19264T (=DSM 44701T), isolated from a smear-ripened cheese.</title>
        <authorList>
            <consortium name="US DOE Joint Genome Institute (JGI-PGF)"/>
            <person name="Walter F."/>
            <person name="Albersmeier A."/>
            <person name="Kalinowski J."/>
            <person name="Ruckert C."/>
        </authorList>
    </citation>
    <scope>NUCLEOTIDE SEQUENCE</scope>
    <source>
        <strain evidence="2">JCM 1480</strain>
    </source>
</reference>
<evidence type="ECO:0000313" key="3">
    <source>
        <dbReference type="EMBL" id="MBM7803359.1"/>
    </source>
</evidence>
<dbReference type="Proteomes" id="UP000648535">
    <property type="component" value="Unassembled WGS sequence"/>
</dbReference>
<dbReference type="AlphaFoldDB" id="A0A8H9L2K9"/>
<reference evidence="3 5" key="3">
    <citation type="submission" date="2021-01" db="EMBL/GenBank/DDBJ databases">
        <title>Sequencing the genomes of 1000 actinobacteria strains.</title>
        <authorList>
            <person name="Klenk H.-P."/>
        </authorList>
    </citation>
    <scope>NUCLEOTIDE SEQUENCE [LARGE SCALE GENOMIC DNA]</scope>
    <source>
        <strain evidence="3 5">DSM 20542</strain>
    </source>
</reference>
<evidence type="ECO:0000313" key="2">
    <source>
        <dbReference type="EMBL" id="GGL07790.1"/>
    </source>
</evidence>
<keyword evidence="1" id="KW-0812">Transmembrane</keyword>
<keyword evidence="5" id="KW-1185">Reference proteome</keyword>
<name>A0A8H9L2K9_9MICO</name>